<comment type="caution">
    <text evidence="14">The sequence shown here is derived from an EMBL/GenBank/DDBJ whole genome shotgun (WGS) entry which is preliminary data.</text>
</comment>
<gene>
    <name evidence="14" type="ORF">ElyMa_005102500</name>
</gene>
<proteinExistence type="inferred from homology"/>
<dbReference type="PANTHER" id="PTHR21358:SF4">
    <property type="entry name" value="PROTEIN MAELSTROM HOMOLOG"/>
    <property type="match status" value="1"/>
</dbReference>
<keyword evidence="7 11" id="KW-0238">DNA-binding</keyword>
<comment type="similarity">
    <text evidence="3">Belongs to the maelstrom family.</text>
</comment>
<dbReference type="Proteomes" id="UP000762676">
    <property type="component" value="Unassembled WGS sequence"/>
</dbReference>
<reference evidence="14 15" key="1">
    <citation type="journal article" date="2021" name="Elife">
        <title>Chloroplast acquisition without the gene transfer in kleptoplastic sea slugs, Plakobranchus ocellatus.</title>
        <authorList>
            <person name="Maeda T."/>
            <person name="Takahashi S."/>
            <person name="Yoshida T."/>
            <person name="Shimamura S."/>
            <person name="Takaki Y."/>
            <person name="Nagai Y."/>
            <person name="Toyoda A."/>
            <person name="Suzuki Y."/>
            <person name="Arimoto A."/>
            <person name="Ishii H."/>
            <person name="Satoh N."/>
            <person name="Nishiyama T."/>
            <person name="Hasebe M."/>
            <person name="Maruyama T."/>
            <person name="Minagawa J."/>
            <person name="Obokata J."/>
            <person name="Shigenobu S."/>
        </authorList>
    </citation>
    <scope>NUCLEOTIDE SEQUENCE [LARGE SCALE GENOMIC DNA]</scope>
</reference>
<evidence type="ECO:0000313" key="14">
    <source>
        <dbReference type="EMBL" id="GFS22187.1"/>
    </source>
</evidence>
<keyword evidence="15" id="KW-1185">Reference proteome</keyword>
<evidence type="ECO:0000256" key="8">
    <source>
        <dbReference type="ARBA" id="ARBA00023158"/>
    </source>
</evidence>
<evidence type="ECO:0000313" key="15">
    <source>
        <dbReference type="Proteomes" id="UP000762676"/>
    </source>
</evidence>
<dbReference type="Pfam" id="PF13017">
    <property type="entry name" value="Maelstrom"/>
    <property type="match status" value="1"/>
</dbReference>
<sequence length="232" mass="27400">MPNKNTPNGFYMFMLEEQKKIKAQTKRAPSMHEMPSMCRDPWKSLSAAEKAHYDNLAKHEKARQRGGSSNKDMYRKDNQRQIIAYRKDAKVEKEKRRRHETETMMKSWRDEDSLDQVFHVIDFQVMYDVRAEDHHLPVELGMVAFNLRDGIQKSFHTFIDPGEIPQGNKLLAFKHSENTHKIPVDFDQGDKNYEGIWSKINSFLQSDATKSEDIPPLFCLVRRCFIYLFFCF</sequence>
<dbReference type="GO" id="GO:0060964">
    <property type="term" value="P:regulation of miRNA-mediated gene silencing"/>
    <property type="evidence" value="ECO:0007669"/>
    <property type="project" value="InterPro"/>
</dbReference>
<dbReference type="EMBL" id="BMAT01010199">
    <property type="protein sequence ID" value="GFS22187.1"/>
    <property type="molecule type" value="Genomic_DNA"/>
</dbReference>
<evidence type="ECO:0000256" key="12">
    <source>
        <dbReference type="SAM" id="MobiDB-lite"/>
    </source>
</evidence>
<dbReference type="InterPro" id="IPR024970">
    <property type="entry name" value="Maelstrom"/>
</dbReference>
<dbReference type="GO" id="GO:0034587">
    <property type="term" value="P:piRNA processing"/>
    <property type="evidence" value="ECO:0007669"/>
    <property type="project" value="TreeGrafter"/>
</dbReference>
<dbReference type="CDD" id="cd21992">
    <property type="entry name" value="HMG-box_MAEL"/>
    <property type="match status" value="1"/>
</dbReference>
<feature type="domain" description="HMG box" evidence="13">
    <location>
        <begin position="3"/>
        <end position="72"/>
    </location>
</feature>
<evidence type="ECO:0000256" key="3">
    <source>
        <dbReference type="ARBA" id="ARBA00007057"/>
    </source>
</evidence>
<evidence type="ECO:0000256" key="2">
    <source>
        <dbReference type="ARBA" id="ARBA00004496"/>
    </source>
</evidence>
<feature type="region of interest" description="Disordered" evidence="12">
    <location>
        <begin position="58"/>
        <end position="79"/>
    </location>
</feature>
<dbReference type="InterPro" id="IPR039259">
    <property type="entry name" value="Protein_maelstrom"/>
</dbReference>
<dbReference type="SUPFAM" id="SSF47095">
    <property type="entry name" value="HMG-box"/>
    <property type="match status" value="1"/>
</dbReference>
<evidence type="ECO:0000256" key="6">
    <source>
        <dbReference type="ARBA" id="ARBA00022782"/>
    </source>
</evidence>
<accession>A0AAV4JHC5</accession>
<dbReference type="GO" id="GO:0043186">
    <property type="term" value="C:P granule"/>
    <property type="evidence" value="ECO:0007669"/>
    <property type="project" value="TreeGrafter"/>
</dbReference>
<dbReference type="Gene3D" id="1.10.30.10">
    <property type="entry name" value="High mobility group box domain"/>
    <property type="match status" value="1"/>
</dbReference>
<keyword evidence="8" id="KW-0943">RNA-mediated gene silencing</keyword>
<keyword evidence="4" id="KW-0217">Developmental protein</keyword>
<feature type="DNA-binding region" description="HMG box" evidence="11">
    <location>
        <begin position="3"/>
        <end position="72"/>
    </location>
</feature>
<dbReference type="GO" id="GO:0005634">
    <property type="term" value="C:nucleus"/>
    <property type="evidence" value="ECO:0007669"/>
    <property type="project" value="UniProtKB-SubCell"/>
</dbReference>
<dbReference type="AlphaFoldDB" id="A0AAV4JHC5"/>
<evidence type="ECO:0000256" key="11">
    <source>
        <dbReference type="PROSITE-ProRule" id="PRU00267"/>
    </source>
</evidence>
<dbReference type="PROSITE" id="PS50118">
    <property type="entry name" value="HMG_BOX_2"/>
    <property type="match status" value="1"/>
</dbReference>
<dbReference type="GO" id="GO:0045892">
    <property type="term" value="P:negative regulation of DNA-templated transcription"/>
    <property type="evidence" value="ECO:0007669"/>
    <property type="project" value="TreeGrafter"/>
</dbReference>
<evidence type="ECO:0000256" key="10">
    <source>
        <dbReference type="ARBA" id="ARBA00023254"/>
    </source>
</evidence>
<name>A0AAV4JHC5_9GAST</name>
<evidence type="ECO:0000256" key="1">
    <source>
        <dbReference type="ARBA" id="ARBA00004123"/>
    </source>
</evidence>
<dbReference type="PANTHER" id="PTHR21358">
    <property type="entry name" value="PROTEIN MAELSTROM HOMOLOG"/>
    <property type="match status" value="1"/>
</dbReference>
<protein>
    <submittedName>
        <fullName evidence="14">Protein maelstrom homolog</fullName>
    </submittedName>
</protein>
<evidence type="ECO:0000256" key="7">
    <source>
        <dbReference type="ARBA" id="ARBA00023125"/>
    </source>
</evidence>
<evidence type="ECO:0000256" key="9">
    <source>
        <dbReference type="ARBA" id="ARBA00023242"/>
    </source>
</evidence>
<dbReference type="GO" id="GO:0043565">
    <property type="term" value="F:sequence-specific DNA binding"/>
    <property type="evidence" value="ECO:0007669"/>
    <property type="project" value="TreeGrafter"/>
</dbReference>
<evidence type="ECO:0000256" key="4">
    <source>
        <dbReference type="ARBA" id="ARBA00022473"/>
    </source>
</evidence>
<keyword evidence="10" id="KW-0469">Meiosis</keyword>
<dbReference type="GO" id="GO:0007140">
    <property type="term" value="P:male meiotic nuclear division"/>
    <property type="evidence" value="ECO:0007669"/>
    <property type="project" value="TreeGrafter"/>
</dbReference>
<comment type="subcellular location">
    <subcellularLocation>
        <location evidence="2">Cytoplasm</location>
    </subcellularLocation>
    <subcellularLocation>
        <location evidence="1">Nucleus</location>
    </subcellularLocation>
</comment>
<evidence type="ECO:0000256" key="5">
    <source>
        <dbReference type="ARBA" id="ARBA00022490"/>
    </source>
</evidence>
<organism evidence="14 15">
    <name type="scientific">Elysia marginata</name>
    <dbReference type="NCBI Taxonomy" id="1093978"/>
    <lineage>
        <taxon>Eukaryota</taxon>
        <taxon>Metazoa</taxon>
        <taxon>Spiralia</taxon>
        <taxon>Lophotrochozoa</taxon>
        <taxon>Mollusca</taxon>
        <taxon>Gastropoda</taxon>
        <taxon>Heterobranchia</taxon>
        <taxon>Euthyneura</taxon>
        <taxon>Panpulmonata</taxon>
        <taxon>Sacoglossa</taxon>
        <taxon>Placobranchoidea</taxon>
        <taxon>Plakobranchidae</taxon>
        <taxon>Elysia</taxon>
    </lineage>
</organism>
<keyword evidence="9 11" id="KW-0539">Nucleus</keyword>
<dbReference type="GO" id="GO:0007283">
    <property type="term" value="P:spermatogenesis"/>
    <property type="evidence" value="ECO:0007669"/>
    <property type="project" value="TreeGrafter"/>
</dbReference>
<keyword evidence="6" id="KW-0221">Differentiation</keyword>
<keyword evidence="5" id="KW-0963">Cytoplasm</keyword>
<dbReference type="InterPro" id="IPR009071">
    <property type="entry name" value="HMG_box_dom"/>
</dbReference>
<dbReference type="InterPro" id="IPR036910">
    <property type="entry name" value="HMG_box_dom_sf"/>
</dbReference>
<dbReference type="Pfam" id="PF09011">
    <property type="entry name" value="HMG_box_2"/>
    <property type="match status" value="1"/>
</dbReference>
<dbReference type="GO" id="GO:0030154">
    <property type="term" value="P:cell differentiation"/>
    <property type="evidence" value="ECO:0007669"/>
    <property type="project" value="UniProtKB-KW"/>
</dbReference>
<evidence type="ECO:0000259" key="13">
    <source>
        <dbReference type="PROSITE" id="PS50118"/>
    </source>
</evidence>